<comment type="caution">
    <text evidence="2">The sequence shown here is derived from an EMBL/GenBank/DDBJ whole genome shotgun (WGS) entry which is preliminary data.</text>
</comment>
<dbReference type="eggNOG" id="ENOG50348MH">
    <property type="taxonomic scope" value="Bacteria"/>
</dbReference>
<proteinExistence type="predicted"/>
<name>A0A090QPF1_9GAMM</name>
<evidence type="ECO:0000313" key="3">
    <source>
        <dbReference type="Proteomes" id="UP000029227"/>
    </source>
</evidence>
<dbReference type="EMBL" id="BBMN01000005">
    <property type="protein sequence ID" value="GAL05020.1"/>
    <property type="molecule type" value="Genomic_DNA"/>
</dbReference>
<gene>
    <name evidence="2" type="ORF">JCM19237_4386</name>
</gene>
<accession>A0A090QPF1</accession>
<reference evidence="2 3" key="1">
    <citation type="journal article" date="2014" name="Genome Announc.">
        <title>Draft Genome Sequences of Two Vibrionaceae Species, Vibrio ponticus C121 and Photobacterium aphoticum C119, Isolated as Coral Reef Microbiota.</title>
        <authorList>
            <person name="Al-saari N."/>
            <person name="Meirelles P.M."/>
            <person name="Mino S."/>
            <person name="Suda W."/>
            <person name="Oshima K."/>
            <person name="Hattori M."/>
            <person name="Ohkuma M."/>
            <person name="Thompson F.L."/>
            <person name="Gomez-Gil B."/>
            <person name="Sawabe T."/>
            <person name="Sawabe T."/>
        </authorList>
    </citation>
    <scope>NUCLEOTIDE SEQUENCE [LARGE SCALE GENOMIC DNA]</scope>
    <source>
        <strain evidence="2 3">JCM 19237</strain>
    </source>
</reference>
<keyword evidence="1" id="KW-0732">Signal</keyword>
<evidence type="ECO:0000256" key="1">
    <source>
        <dbReference type="SAM" id="SignalP"/>
    </source>
</evidence>
<feature type="signal peptide" evidence="1">
    <location>
        <begin position="1"/>
        <end position="32"/>
    </location>
</feature>
<feature type="chain" id="PRO_5001863133" evidence="1">
    <location>
        <begin position="33"/>
        <end position="200"/>
    </location>
</feature>
<evidence type="ECO:0000313" key="2">
    <source>
        <dbReference type="EMBL" id="GAL05020.1"/>
    </source>
</evidence>
<dbReference type="AlphaFoldDB" id="A0A090QPF1"/>
<dbReference type="STRING" id="754436.JCM19237_4386"/>
<sequence>MKFTRSQNTFRSSQLALCLVASFALLSPSAMAETATENNSSNQASNQISTSSRAVAKPASAGEIQGRNQFYAARYQAACDVPLQTVQVAGSLADAPQLEAIFTDTLGYQFTLNANGDAYVQLAIKEWNEKMLLMTNSDVTIAMDGADITGTKITNQQCPDLKGEIYHINTHEWGSYVLHIHGQPNQIVSVRIVKEVVAVK</sequence>
<dbReference type="Proteomes" id="UP000029227">
    <property type="component" value="Unassembled WGS sequence"/>
</dbReference>
<organism evidence="2 3">
    <name type="scientific">Photobacterium aphoticum</name>
    <dbReference type="NCBI Taxonomy" id="754436"/>
    <lineage>
        <taxon>Bacteria</taxon>
        <taxon>Pseudomonadati</taxon>
        <taxon>Pseudomonadota</taxon>
        <taxon>Gammaproteobacteria</taxon>
        <taxon>Vibrionales</taxon>
        <taxon>Vibrionaceae</taxon>
        <taxon>Photobacterium</taxon>
    </lineage>
</organism>
<protein>
    <submittedName>
        <fullName evidence="2">Uncharacterized protein</fullName>
    </submittedName>
</protein>